<dbReference type="InterPro" id="IPR029058">
    <property type="entry name" value="AB_hydrolase_fold"/>
</dbReference>
<dbReference type="PANTHER" id="PTHR32015">
    <property type="entry name" value="FASTING INDUCED LIPASE"/>
    <property type="match status" value="1"/>
</dbReference>
<organism evidence="2 3">
    <name type="scientific">Acanthocheilonema viteae</name>
    <name type="common">Filarial nematode worm</name>
    <name type="synonym">Dipetalonema viteae</name>
    <dbReference type="NCBI Taxonomy" id="6277"/>
    <lineage>
        <taxon>Eukaryota</taxon>
        <taxon>Metazoa</taxon>
        <taxon>Ecdysozoa</taxon>
        <taxon>Nematoda</taxon>
        <taxon>Chromadorea</taxon>
        <taxon>Rhabditida</taxon>
        <taxon>Spirurina</taxon>
        <taxon>Spiruromorpha</taxon>
        <taxon>Filarioidea</taxon>
        <taxon>Onchocercidae</taxon>
        <taxon>Acanthocheilonema</taxon>
    </lineage>
</organism>
<evidence type="ECO:0008006" key="4">
    <source>
        <dbReference type="Google" id="ProtNLM"/>
    </source>
</evidence>
<keyword evidence="1" id="KW-0732">Signal</keyword>
<dbReference type="GO" id="GO:0016298">
    <property type="term" value="F:lipase activity"/>
    <property type="evidence" value="ECO:0007669"/>
    <property type="project" value="TreeGrafter"/>
</dbReference>
<gene>
    <name evidence="2" type="ORF">NAV_LOCUS7781</name>
</gene>
<dbReference type="EMBL" id="UPTC01002063">
    <property type="protein sequence ID" value="VBB32990.1"/>
    <property type="molecule type" value="Genomic_DNA"/>
</dbReference>
<keyword evidence="3" id="KW-1185">Reference proteome</keyword>
<dbReference type="Proteomes" id="UP000276991">
    <property type="component" value="Unassembled WGS sequence"/>
</dbReference>
<evidence type="ECO:0000256" key="1">
    <source>
        <dbReference type="SAM" id="SignalP"/>
    </source>
</evidence>
<feature type="signal peptide" evidence="1">
    <location>
        <begin position="1"/>
        <end position="19"/>
    </location>
</feature>
<dbReference type="OrthoDB" id="5853720at2759"/>
<dbReference type="Gene3D" id="3.40.50.1820">
    <property type="entry name" value="alpha/beta hydrolase"/>
    <property type="match status" value="1"/>
</dbReference>
<dbReference type="GO" id="GO:0016042">
    <property type="term" value="P:lipid catabolic process"/>
    <property type="evidence" value="ECO:0007669"/>
    <property type="project" value="InterPro"/>
</dbReference>
<dbReference type="InterPro" id="IPR002918">
    <property type="entry name" value="Lipase_EstA/Esterase_EstB"/>
</dbReference>
<sequence>MLLHVLLLLLLNNEYHSQAEFTNHFNYFLSKNYGIKTQKLLERLDMGLHYWGSFGGKLNENDPINNRPVLFVHGALSSAFMFLRHCEYFVYRGYSRSELYATTYGTGLNSAIFDGVHCKFIKQIRQMLIAVNNYTGKTVDVIAHSMGSAISRKAILGSFCFDTNEWLGTSLTRLVNTFITVGGTNHGVQFCPSFISLCGGASSLRCSSKLMKELNSQPYRFEGRSSYDIYSLSDSIIGLVCCNKLCGVLPNHNASFWVANMNHIAILTETITLQLSLLKQAD</sequence>
<protein>
    <recommendedName>
        <fullName evidence="4">Lipase domain-containing protein</fullName>
    </recommendedName>
</protein>
<reference evidence="2 3" key="1">
    <citation type="submission" date="2018-08" db="EMBL/GenBank/DDBJ databases">
        <authorList>
            <person name="Laetsch R D."/>
            <person name="Stevens L."/>
            <person name="Kumar S."/>
            <person name="Blaxter L. M."/>
        </authorList>
    </citation>
    <scope>NUCLEOTIDE SEQUENCE [LARGE SCALE GENOMIC DNA]</scope>
</reference>
<dbReference type="SUPFAM" id="SSF53474">
    <property type="entry name" value="alpha/beta-Hydrolases"/>
    <property type="match status" value="1"/>
</dbReference>
<evidence type="ECO:0000313" key="2">
    <source>
        <dbReference type="EMBL" id="VBB32990.1"/>
    </source>
</evidence>
<accession>A0A498SMF1</accession>
<dbReference type="PANTHER" id="PTHR32015:SF3">
    <property type="entry name" value="TRIACYLGLYCEROL LIPASE"/>
    <property type="match status" value="1"/>
</dbReference>
<name>A0A498SMF1_ACAVI</name>
<dbReference type="Pfam" id="PF01674">
    <property type="entry name" value="Lipase_2"/>
    <property type="match status" value="1"/>
</dbReference>
<proteinExistence type="predicted"/>
<feature type="chain" id="PRO_5019787954" description="Lipase domain-containing protein" evidence="1">
    <location>
        <begin position="20"/>
        <end position="282"/>
    </location>
</feature>
<evidence type="ECO:0000313" key="3">
    <source>
        <dbReference type="Proteomes" id="UP000276991"/>
    </source>
</evidence>
<dbReference type="AlphaFoldDB" id="A0A498SMF1"/>